<feature type="compositionally biased region" description="Basic residues" evidence="1">
    <location>
        <begin position="254"/>
        <end position="279"/>
    </location>
</feature>
<feature type="region of interest" description="Disordered" evidence="1">
    <location>
        <begin position="1"/>
        <end position="279"/>
    </location>
</feature>
<feature type="compositionally biased region" description="Low complexity" evidence="1">
    <location>
        <begin position="102"/>
        <end position="112"/>
    </location>
</feature>
<feature type="compositionally biased region" description="Low complexity" evidence="1">
    <location>
        <begin position="237"/>
        <end position="246"/>
    </location>
</feature>
<proteinExistence type="predicted"/>
<protein>
    <submittedName>
        <fullName evidence="2">Uncharacterized protein</fullName>
    </submittedName>
</protein>
<feature type="compositionally biased region" description="Basic residues" evidence="1">
    <location>
        <begin position="222"/>
        <end position="236"/>
    </location>
</feature>
<evidence type="ECO:0000313" key="2">
    <source>
        <dbReference type="EMBL" id="CAA9373490.1"/>
    </source>
</evidence>
<dbReference type="AlphaFoldDB" id="A0A6J4N554"/>
<feature type="non-terminal residue" evidence="2">
    <location>
        <position position="1"/>
    </location>
</feature>
<name>A0A6J4N554_9ACTN</name>
<feature type="non-terminal residue" evidence="2">
    <location>
        <position position="279"/>
    </location>
</feature>
<accession>A0A6J4N554</accession>
<gene>
    <name evidence="2" type="ORF">AVDCRST_MAG60-278</name>
</gene>
<evidence type="ECO:0000256" key="1">
    <source>
        <dbReference type="SAM" id="MobiDB-lite"/>
    </source>
</evidence>
<reference evidence="2" key="1">
    <citation type="submission" date="2020-02" db="EMBL/GenBank/DDBJ databases">
        <authorList>
            <person name="Meier V. D."/>
        </authorList>
    </citation>
    <scope>NUCLEOTIDE SEQUENCE</scope>
    <source>
        <strain evidence="2">AVDCRST_MAG60</strain>
    </source>
</reference>
<feature type="compositionally biased region" description="Basic residues" evidence="1">
    <location>
        <begin position="194"/>
        <end position="204"/>
    </location>
</feature>
<dbReference type="EMBL" id="CADCUN010000027">
    <property type="protein sequence ID" value="CAA9373490.1"/>
    <property type="molecule type" value="Genomic_DNA"/>
</dbReference>
<organism evidence="2">
    <name type="scientific">uncultured Nocardioides sp</name>
    <dbReference type="NCBI Taxonomy" id="198441"/>
    <lineage>
        <taxon>Bacteria</taxon>
        <taxon>Bacillati</taxon>
        <taxon>Actinomycetota</taxon>
        <taxon>Actinomycetes</taxon>
        <taxon>Propionibacteriales</taxon>
        <taxon>Nocardioidaceae</taxon>
        <taxon>Nocardioides</taxon>
        <taxon>environmental samples</taxon>
    </lineage>
</organism>
<feature type="compositionally biased region" description="Basic residues" evidence="1">
    <location>
        <begin position="171"/>
        <end position="185"/>
    </location>
</feature>
<sequence>EPAGTGPRDRAGHADVRRHRDHAHQAGLVRPAHGSQFPAPWSARLPRQGPVVQAAHRAVDAAGRSPTARRDRPLAPARRPLRPGGEGRAGAGATRVHDPAGRRSAAGLGLRRSWPRDVGRGGPGPRGRDPDRRGAPGDPRARRDGCPPSTGDGHAADPPRRWGAQAPDLHQRRHPHRRPPRRHRVASPWDRRGGRAPRRHPRALPHRDDGRRPGCRLPATRRSPRGRPRAPRRLRRVPLLPRRLPGPGCGGRAGRARPHRHPGKHGVARSVAARRRRGL</sequence>
<feature type="compositionally biased region" description="Basic and acidic residues" evidence="1">
    <location>
        <begin position="126"/>
        <end position="145"/>
    </location>
</feature>